<dbReference type="PANTHER" id="PTHR36510">
    <property type="entry name" value="GLUTAMATE--CYSTEINE LIGASE 2-RELATED"/>
    <property type="match status" value="1"/>
</dbReference>
<dbReference type="InterPro" id="IPR014746">
    <property type="entry name" value="Gln_synth/guanido_kin_cat_dom"/>
</dbReference>
<reference evidence="1 2" key="1">
    <citation type="submission" date="2015-08" db="EMBL/GenBank/DDBJ databases">
        <authorList>
            <person name="Babu N.S."/>
            <person name="Beckwith C.J."/>
            <person name="Beseler K.G."/>
            <person name="Brison A."/>
            <person name="Carone J.V."/>
            <person name="Caskin T.P."/>
            <person name="Diamond M."/>
            <person name="Durham M.E."/>
            <person name="Foxe J.M."/>
            <person name="Go M."/>
            <person name="Henderson B.A."/>
            <person name="Jones I.B."/>
            <person name="McGettigan J.A."/>
            <person name="Micheletti S.J."/>
            <person name="Nasrallah M.E."/>
            <person name="Ortiz D."/>
            <person name="Piller C.R."/>
            <person name="Privatt S.R."/>
            <person name="Schneider S.L."/>
            <person name="Sharp S."/>
            <person name="Smith T.C."/>
            <person name="Stanton J.D."/>
            <person name="Ullery H.E."/>
            <person name="Wilson R.J."/>
            <person name="Serrano M.G."/>
            <person name="Buck G."/>
            <person name="Lee V."/>
            <person name="Wang Y."/>
            <person name="Carvalho R."/>
            <person name="Voegtly L."/>
            <person name="Shi R."/>
            <person name="Duckworth R."/>
            <person name="Johnson A."/>
            <person name="Loviza R."/>
            <person name="Walstead R."/>
            <person name="Shah Z."/>
            <person name="Kiflezghi M."/>
            <person name="Wade K."/>
            <person name="Ball S.L."/>
            <person name="Bradley K.W."/>
            <person name="Asai D.J."/>
            <person name="Bowman C.A."/>
            <person name="Russell D.A."/>
            <person name="Pope W.H."/>
            <person name="Jacobs-Sera D."/>
            <person name="Hendrix R.W."/>
            <person name="Hatfull G.F."/>
        </authorList>
    </citation>
    <scope>NUCLEOTIDE SEQUENCE [LARGE SCALE GENOMIC DNA]</scope>
    <source>
        <strain evidence="1 2">DSM 27648</strain>
    </source>
</reference>
<dbReference type="Gene3D" id="3.30.590.20">
    <property type="match status" value="1"/>
</dbReference>
<dbReference type="Pfam" id="PF04107">
    <property type="entry name" value="GCS2"/>
    <property type="match status" value="1"/>
</dbReference>
<dbReference type="PIRSF" id="PIRSF012666">
    <property type="entry name" value="UCP012666"/>
    <property type="match status" value="1"/>
</dbReference>
<organism evidence="1 2">
    <name type="scientific">Labilithrix luteola</name>
    <dbReference type="NCBI Taxonomy" id="1391654"/>
    <lineage>
        <taxon>Bacteria</taxon>
        <taxon>Pseudomonadati</taxon>
        <taxon>Myxococcota</taxon>
        <taxon>Polyangia</taxon>
        <taxon>Polyangiales</taxon>
        <taxon>Labilitrichaceae</taxon>
        <taxon>Labilithrix</taxon>
    </lineage>
</organism>
<dbReference type="EMBL" id="CP012333">
    <property type="protein sequence ID" value="AKV01695.1"/>
    <property type="molecule type" value="Genomic_DNA"/>
</dbReference>
<sequence length="488" mass="53985">MGAEIQAEGFVERDYDQFAEKLRRSVGALERVVSRPGFGVGKTTIGAELELDLVDADFRPNPINLDVVASTDDPRITLELDRFNVEINACPSPLAGRPFEAMEQELASALVAVKKAAARHGARVVMTGILPTLTEADLTPSALTQSHRYRALSQGVRRIRREPFAMRIEGEDILEVTAHDVTFEGANTSFQVHLRVDPADFARTYNAAQVATAFVLAAAGNSPMFLGRKLWDETRIALFPQSVDDRARGTPGPSRVSFGHGWTTRGVAELFAESVALHEPLLPQLADEEPESVVALGGVPELWELRLHNGTVWRWNRPVYDPAAGGHVRIEMRALPAGPTVKDMVANAAFALGLTLAFAKEVDAFVARTPFTDVRDDFYRAARYGLDAPLLWPHAGPDAERRTTFQLRDHLVRLAGEGLVDAGVDAGEAERWLSIVRERVARRMTGARWQRRHYDALAARMTDARAASGMLARYVEWSDSERPVHEWR</sequence>
<dbReference type="Proteomes" id="UP000064967">
    <property type="component" value="Chromosome"/>
</dbReference>
<gene>
    <name evidence="1" type="ORF">AKJ09_08358</name>
</gene>
<dbReference type="SUPFAM" id="SSF55931">
    <property type="entry name" value="Glutamine synthetase/guanido kinase"/>
    <property type="match status" value="1"/>
</dbReference>
<dbReference type="OrthoDB" id="240589at2"/>
<dbReference type="AlphaFoldDB" id="A0A0K1Q8H0"/>
<name>A0A0K1Q8H0_9BACT</name>
<keyword evidence="1" id="KW-0436">Ligase</keyword>
<dbReference type="PANTHER" id="PTHR36510:SF3">
    <property type="entry name" value="CONSERVED PROTEIN"/>
    <property type="match status" value="1"/>
</dbReference>
<dbReference type="STRING" id="1391654.AKJ09_08358"/>
<proteinExistence type="predicted"/>
<dbReference type="KEGG" id="llu:AKJ09_08358"/>
<protein>
    <submittedName>
        <fullName evidence="1">Glutamate-cysteine ligase family 2(GCS2)</fullName>
    </submittedName>
</protein>
<dbReference type="PATRIC" id="fig|1391654.3.peg.8467"/>
<dbReference type="RefSeq" id="WP_146652745.1">
    <property type="nucleotide sequence ID" value="NZ_CP012333.1"/>
</dbReference>
<keyword evidence="2" id="KW-1185">Reference proteome</keyword>
<accession>A0A0K1Q8H0</accession>
<evidence type="ECO:0000313" key="1">
    <source>
        <dbReference type="EMBL" id="AKV01695.1"/>
    </source>
</evidence>
<dbReference type="InterPro" id="IPR050141">
    <property type="entry name" value="GCL_type2/YbdK_subfam"/>
</dbReference>
<dbReference type="InterPro" id="IPR006336">
    <property type="entry name" value="GCS2"/>
</dbReference>
<evidence type="ECO:0000313" key="2">
    <source>
        <dbReference type="Proteomes" id="UP000064967"/>
    </source>
</evidence>
<dbReference type="GO" id="GO:0016879">
    <property type="term" value="F:ligase activity, forming carbon-nitrogen bonds"/>
    <property type="evidence" value="ECO:0007669"/>
    <property type="project" value="TreeGrafter"/>
</dbReference>
<dbReference type="InterPro" id="IPR016602">
    <property type="entry name" value="UCP012666"/>
</dbReference>